<keyword evidence="7" id="KW-0418">Kinase</keyword>
<evidence type="ECO:0000256" key="7">
    <source>
        <dbReference type="ARBA" id="ARBA00022777"/>
    </source>
</evidence>
<comment type="catalytic activity">
    <reaction evidence="1">
        <text>ATP + protein L-histidine = ADP + protein N-phospho-L-histidine.</text>
        <dbReference type="EC" id="2.7.13.3"/>
    </reaction>
</comment>
<dbReference type="EC" id="2.7.13.3" evidence="3"/>
<keyword evidence="9" id="KW-0902">Two-component regulatory system</keyword>
<dbReference type="CDD" id="cd06225">
    <property type="entry name" value="HAMP"/>
    <property type="match status" value="1"/>
</dbReference>
<dbReference type="SUPFAM" id="SSF55874">
    <property type="entry name" value="ATPase domain of HSP90 chaperone/DNA topoisomerase II/histidine kinase"/>
    <property type="match status" value="1"/>
</dbReference>
<evidence type="ECO:0000313" key="16">
    <source>
        <dbReference type="Proteomes" id="UP000230790"/>
    </source>
</evidence>
<dbReference type="PRINTS" id="PR00344">
    <property type="entry name" value="BCTRLSENSOR"/>
</dbReference>
<accession>A0A2M8QGW8</accession>
<dbReference type="InterPro" id="IPR005467">
    <property type="entry name" value="His_kinase_dom"/>
</dbReference>
<dbReference type="SUPFAM" id="SSF158472">
    <property type="entry name" value="HAMP domain-like"/>
    <property type="match status" value="1"/>
</dbReference>
<dbReference type="SMART" id="SM00388">
    <property type="entry name" value="HisKA"/>
    <property type="match status" value="1"/>
</dbReference>
<feature type="region of interest" description="Disordered" evidence="11">
    <location>
        <begin position="509"/>
        <end position="528"/>
    </location>
</feature>
<dbReference type="PROSITE" id="PS50109">
    <property type="entry name" value="HIS_KIN"/>
    <property type="match status" value="1"/>
</dbReference>
<dbReference type="InterPro" id="IPR036890">
    <property type="entry name" value="HATPase_C_sf"/>
</dbReference>
<dbReference type="PANTHER" id="PTHR45436">
    <property type="entry name" value="SENSOR HISTIDINE KINASE YKOH"/>
    <property type="match status" value="1"/>
</dbReference>
<feature type="transmembrane region" description="Helical" evidence="12">
    <location>
        <begin position="210"/>
        <end position="233"/>
    </location>
</feature>
<dbReference type="CDD" id="cd00075">
    <property type="entry name" value="HATPase"/>
    <property type="match status" value="1"/>
</dbReference>
<organism evidence="15 16">
    <name type="scientific">Candidatus Thermofonsia Clade 3 bacterium</name>
    <dbReference type="NCBI Taxonomy" id="2364212"/>
    <lineage>
        <taxon>Bacteria</taxon>
        <taxon>Bacillati</taxon>
        <taxon>Chloroflexota</taxon>
        <taxon>Candidatus Thermofontia</taxon>
        <taxon>Candidatus Thermofonsia Clade 3</taxon>
    </lineage>
</organism>
<keyword evidence="10 12" id="KW-0472">Membrane</keyword>
<dbReference type="Proteomes" id="UP000230790">
    <property type="component" value="Unassembled WGS sequence"/>
</dbReference>
<reference evidence="15 16" key="1">
    <citation type="submission" date="2017-11" db="EMBL/GenBank/DDBJ databases">
        <title>Evolution of Phototrophy in the Chloroflexi Phylum Driven by Horizontal Gene Transfer.</title>
        <authorList>
            <person name="Ward L.M."/>
            <person name="Hemp J."/>
            <person name="Shih P.M."/>
            <person name="Mcglynn S.E."/>
            <person name="Fischer W."/>
        </authorList>
    </citation>
    <scope>NUCLEOTIDE SEQUENCE [LARGE SCALE GENOMIC DNA]</scope>
    <source>
        <strain evidence="15">JP3_7</strain>
    </source>
</reference>
<evidence type="ECO:0000256" key="3">
    <source>
        <dbReference type="ARBA" id="ARBA00012438"/>
    </source>
</evidence>
<evidence type="ECO:0000256" key="4">
    <source>
        <dbReference type="ARBA" id="ARBA00022553"/>
    </source>
</evidence>
<dbReference type="SUPFAM" id="SSF47384">
    <property type="entry name" value="Homodimeric domain of signal transducing histidine kinase"/>
    <property type="match status" value="1"/>
</dbReference>
<dbReference type="Pfam" id="PF00512">
    <property type="entry name" value="HisKA"/>
    <property type="match status" value="1"/>
</dbReference>
<keyword evidence="8 12" id="KW-1133">Transmembrane helix</keyword>
<evidence type="ECO:0000256" key="11">
    <source>
        <dbReference type="SAM" id="MobiDB-lite"/>
    </source>
</evidence>
<keyword evidence="6 12" id="KW-0812">Transmembrane</keyword>
<evidence type="ECO:0000256" key="8">
    <source>
        <dbReference type="ARBA" id="ARBA00022989"/>
    </source>
</evidence>
<feature type="domain" description="Histidine kinase" evidence="13">
    <location>
        <begin position="296"/>
        <end position="511"/>
    </location>
</feature>
<evidence type="ECO:0000256" key="1">
    <source>
        <dbReference type="ARBA" id="ARBA00000085"/>
    </source>
</evidence>
<dbReference type="Gene3D" id="1.10.287.130">
    <property type="match status" value="1"/>
</dbReference>
<evidence type="ECO:0000256" key="5">
    <source>
        <dbReference type="ARBA" id="ARBA00022679"/>
    </source>
</evidence>
<dbReference type="InterPro" id="IPR036097">
    <property type="entry name" value="HisK_dim/P_sf"/>
</dbReference>
<dbReference type="Gene3D" id="6.10.340.10">
    <property type="match status" value="1"/>
</dbReference>
<dbReference type="InterPro" id="IPR003660">
    <property type="entry name" value="HAMP_dom"/>
</dbReference>
<evidence type="ECO:0000256" key="10">
    <source>
        <dbReference type="ARBA" id="ARBA00023136"/>
    </source>
</evidence>
<dbReference type="GO" id="GO:0000155">
    <property type="term" value="F:phosphorelay sensor kinase activity"/>
    <property type="evidence" value="ECO:0007669"/>
    <property type="project" value="InterPro"/>
</dbReference>
<protein>
    <recommendedName>
        <fullName evidence="3">histidine kinase</fullName>
        <ecNumber evidence="3">2.7.13.3</ecNumber>
    </recommendedName>
</protein>
<name>A0A2M8QGW8_9CHLR</name>
<dbReference type="SMART" id="SM00304">
    <property type="entry name" value="HAMP"/>
    <property type="match status" value="1"/>
</dbReference>
<feature type="domain" description="HAMP" evidence="14">
    <location>
        <begin position="236"/>
        <end position="288"/>
    </location>
</feature>
<dbReference type="PANTHER" id="PTHR45436:SF5">
    <property type="entry name" value="SENSOR HISTIDINE KINASE TRCS"/>
    <property type="match status" value="1"/>
</dbReference>
<dbReference type="InterPro" id="IPR050428">
    <property type="entry name" value="TCS_sensor_his_kinase"/>
</dbReference>
<dbReference type="EMBL" id="PGTN01000002">
    <property type="protein sequence ID" value="PJF49014.1"/>
    <property type="molecule type" value="Genomic_DNA"/>
</dbReference>
<evidence type="ECO:0000313" key="15">
    <source>
        <dbReference type="EMBL" id="PJF49014.1"/>
    </source>
</evidence>
<evidence type="ECO:0000256" key="9">
    <source>
        <dbReference type="ARBA" id="ARBA00023012"/>
    </source>
</evidence>
<feature type="transmembrane region" description="Helical" evidence="12">
    <location>
        <begin position="50"/>
        <end position="71"/>
    </location>
</feature>
<sequence>MSISAGCAKSSRLIQPTRAIWRPSMATATASSAQAIAKPSKRRLTLRAQLILTHWLIVFFGLGGLVIWSAYRSQVEIIESTEHDLEIQNHLLAIVLHDQIEATLNGYLSSEMLREELVLHRENPETRITVLDDELFVLASTDPKVPIGKEDQHIELVAARNRREEHDIRWDSISNAERVFTAAPVLDANKESIAYIQLSAPMQPVRERIYASWSMLGGVWLLITLIAGGIAVITARRMAQPLTDLTRAAQSMAHGELHQQAAISGPQEVAKLVEVFNSMSERLERMINRQKQFVANAAHELRSPLAAMRLRLEMMQAQRLTPDETPQFLDAVLRSLDQLHRTIDQLLMLSALDEGNHPPLAPLDLAPMLYDLAEQVQPLAHTANVTVEVDVPPHLPPVLANAEQMRVMVWNLLDNACKYTPAGRRIGVRAEAKDGQVCVQVWDNGPSLPPDVQARLFERFQRGARDRHRRAGSGLGLALVHELAQVNRVRINVESRPDRGTTFTLCCDVHRTDAPRPGSPQPTSAPRG</sequence>
<proteinExistence type="predicted"/>
<dbReference type="AlphaFoldDB" id="A0A2M8QGW8"/>
<evidence type="ECO:0000256" key="12">
    <source>
        <dbReference type="SAM" id="Phobius"/>
    </source>
</evidence>
<evidence type="ECO:0000259" key="13">
    <source>
        <dbReference type="PROSITE" id="PS50109"/>
    </source>
</evidence>
<keyword evidence="5" id="KW-0808">Transferase</keyword>
<dbReference type="GO" id="GO:0005886">
    <property type="term" value="C:plasma membrane"/>
    <property type="evidence" value="ECO:0007669"/>
    <property type="project" value="TreeGrafter"/>
</dbReference>
<evidence type="ECO:0000256" key="2">
    <source>
        <dbReference type="ARBA" id="ARBA00004370"/>
    </source>
</evidence>
<dbReference type="Pfam" id="PF00672">
    <property type="entry name" value="HAMP"/>
    <property type="match status" value="1"/>
</dbReference>
<dbReference type="CDD" id="cd00082">
    <property type="entry name" value="HisKA"/>
    <property type="match status" value="1"/>
</dbReference>
<comment type="caution">
    <text evidence="15">The sequence shown here is derived from an EMBL/GenBank/DDBJ whole genome shotgun (WGS) entry which is preliminary data.</text>
</comment>
<gene>
    <name evidence="15" type="ORF">CUN48_00695</name>
</gene>
<dbReference type="InterPro" id="IPR003594">
    <property type="entry name" value="HATPase_dom"/>
</dbReference>
<dbReference type="SMART" id="SM00387">
    <property type="entry name" value="HATPase_c"/>
    <property type="match status" value="1"/>
</dbReference>
<evidence type="ECO:0000259" key="14">
    <source>
        <dbReference type="PROSITE" id="PS50885"/>
    </source>
</evidence>
<dbReference type="Gene3D" id="3.30.565.10">
    <property type="entry name" value="Histidine kinase-like ATPase, C-terminal domain"/>
    <property type="match status" value="1"/>
</dbReference>
<keyword evidence="4" id="KW-0597">Phosphoprotein</keyword>
<dbReference type="Pfam" id="PF02518">
    <property type="entry name" value="HATPase_c"/>
    <property type="match status" value="1"/>
</dbReference>
<evidence type="ECO:0000256" key="6">
    <source>
        <dbReference type="ARBA" id="ARBA00022692"/>
    </source>
</evidence>
<dbReference type="PROSITE" id="PS50885">
    <property type="entry name" value="HAMP"/>
    <property type="match status" value="1"/>
</dbReference>
<comment type="subcellular location">
    <subcellularLocation>
        <location evidence="2">Membrane</location>
    </subcellularLocation>
</comment>
<dbReference type="InterPro" id="IPR003661">
    <property type="entry name" value="HisK_dim/P_dom"/>
</dbReference>
<dbReference type="InterPro" id="IPR004358">
    <property type="entry name" value="Sig_transdc_His_kin-like_C"/>
</dbReference>